<dbReference type="AlphaFoldDB" id="A0A1F5S2J7"/>
<comment type="caution">
    <text evidence="14">The sequence shown here is derived from an EMBL/GenBank/DDBJ whole genome shotgun (WGS) entry which is preliminary data.</text>
</comment>
<keyword evidence="3 12" id="KW-0436">Ligase</keyword>
<feature type="binding site" evidence="12">
    <location>
        <position position="289"/>
    </location>
    <ligand>
        <name>Zn(2+)</name>
        <dbReference type="ChEBI" id="CHEBI:29105"/>
        <note>catalytic</note>
    </ligand>
</feature>
<dbReference type="Pfam" id="PF07973">
    <property type="entry name" value="tRNA_SAD"/>
    <property type="match status" value="1"/>
</dbReference>
<feature type="binding site" evidence="12">
    <location>
        <position position="472"/>
    </location>
    <ligand>
        <name>Zn(2+)</name>
        <dbReference type="ChEBI" id="CHEBI:29105"/>
        <note>catalytic</note>
    </ligand>
</feature>
<dbReference type="GO" id="GO:0005524">
    <property type="term" value="F:ATP binding"/>
    <property type="evidence" value="ECO:0007669"/>
    <property type="project" value="UniProtKB-UniRule"/>
</dbReference>
<name>A0A1F5S2J7_9BACT</name>
<gene>
    <name evidence="12" type="primary">thrS</name>
    <name evidence="14" type="ORF">A2257_01155</name>
</gene>
<dbReference type="SUPFAM" id="SSF55681">
    <property type="entry name" value="Class II aaRS and biotin synthetases"/>
    <property type="match status" value="1"/>
</dbReference>
<dbReference type="InterPro" id="IPR006195">
    <property type="entry name" value="aa-tRNA-synth_II"/>
</dbReference>
<comment type="subunit">
    <text evidence="12">Homodimer.</text>
</comment>
<evidence type="ECO:0000256" key="7">
    <source>
        <dbReference type="ARBA" id="ARBA00022840"/>
    </source>
</evidence>
<dbReference type="EC" id="6.1.1.3" evidence="12"/>
<dbReference type="PANTHER" id="PTHR11451:SF44">
    <property type="entry name" value="THREONINE--TRNA LIGASE, CHLOROPLASTIC_MITOCHONDRIAL 2"/>
    <property type="match status" value="1"/>
</dbReference>
<dbReference type="Pfam" id="PF03129">
    <property type="entry name" value="HGTP_anticodon"/>
    <property type="match status" value="1"/>
</dbReference>
<reference evidence="14 15" key="1">
    <citation type="journal article" date="2016" name="Nat. Commun.">
        <title>Thousands of microbial genomes shed light on interconnected biogeochemical processes in an aquifer system.</title>
        <authorList>
            <person name="Anantharaman K."/>
            <person name="Brown C.T."/>
            <person name="Hug L.A."/>
            <person name="Sharon I."/>
            <person name="Castelle C.J."/>
            <person name="Probst A.J."/>
            <person name="Thomas B.C."/>
            <person name="Singh A."/>
            <person name="Wilkins M.J."/>
            <person name="Karaoz U."/>
            <person name="Brodie E.L."/>
            <person name="Williams K.H."/>
            <person name="Hubbard S.S."/>
            <person name="Banfield J.F."/>
        </authorList>
    </citation>
    <scope>NUCLEOTIDE SEQUENCE [LARGE SCALE GENOMIC DNA]</scope>
</reference>
<protein>
    <recommendedName>
        <fullName evidence="12">Threonine--tRNA ligase</fullName>
        <ecNumber evidence="12">6.1.1.3</ecNumber>
    </recommendedName>
    <alternativeName>
        <fullName evidence="12">Threonyl-tRNA synthetase</fullName>
        <shortName evidence="12">ThrRS</shortName>
    </alternativeName>
</protein>
<evidence type="ECO:0000256" key="9">
    <source>
        <dbReference type="ARBA" id="ARBA00022917"/>
    </source>
</evidence>
<keyword evidence="12" id="KW-0963">Cytoplasm</keyword>
<dbReference type="GO" id="GO:0004829">
    <property type="term" value="F:threonine-tRNA ligase activity"/>
    <property type="evidence" value="ECO:0007669"/>
    <property type="project" value="UniProtKB-UniRule"/>
</dbReference>
<dbReference type="Pfam" id="PF00587">
    <property type="entry name" value="tRNA-synt_2b"/>
    <property type="match status" value="1"/>
</dbReference>
<dbReference type="FunFam" id="3.30.930.10:FF:000002">
    <property type="entry name" value="Threonine--tRNA ligase"/>
    <property type="match status" value="1"/>
</dbReference>
<evidence type="ECO:0000256" key="8">
    <source>
        <dbReference type="ARBA" id="ARBA00022884"/>
    </source>
</evidence>
<keyword evidence="9 12" id="KW-0648">Protein biosynthesis</keyword>
<keyword evidence="6 12" id="KW-0862">Zinc</keyword>
<evidence type="ECO:0000256" key="4">
    <source>
        <dbReference type="ARBA" id="ARBA00022723"/>
    </source>
</evidence>
<dbReference type="SUPFAM" id="SSF55186">
    <property type="entry name" value="ThrRS/AlaRS common domain"/>
    <property type="match status" value="1"/>
</dbReference>
<accession>A0A1F5S2J7</accession>
<comment type="subcellular location">
    <subcellularLocation>
        <location evidence="12">Cytoplasm</location>
    </subcellularLocation>
</comment>
<dbReference type="GO" id="GO:0000049">
    <property type="term" value="F:tRNA binding"/>
    <property type="evidence" value="ECO:0007669"/>
    <property type="project" value="UniProtKB-KW"/>
</dbReference>
<proteinExistence type="inferred from homology"/>
<evidence type="ECO:0000256" key="6">
    <source>
        <dbReference type="ARBA" id="ARBA00022833"/>
    </source>
</evidence>
<evidence type="ECO:0000256" key="2">
    <source>
        <dbReference type="ARBA" id="ARBA00022555"/>
    </source>
</evidence>
<feature type="binding site" evidence="12">
    <location>
        <position position="340"/>
    </location>
    <ligand>
        <name>Zn(2+)</name>
        <dbReference type="ChEBI" id="CHEBI:29105"/>
        <note>catalytic</note>
    </ligand>
</feature>
<dbReference type="InterPro" id="IPR033728">
    <property type="entry name" value="ThrRS_core"/>
</dbReference>
<dbReference type="NCBIfam" id="TIGR00418">
    <property type="entry name" value="thrS"/>
    <property type="match status" value="1"/>
</dbReference>
<keyword evidence="8 12" id="KW-0694">RNA-binding</keyword>
<dbReference type="Proteomes" id="UP000177407">
    <property type="component" value="Unassembled WGS sequence"/>
</dbReference>
<dbReference type="Gene3D" id="3.30.930.10">
    <property type="entry name" value="Bira Bifunctional Protein, Domain 2"/>
    <property type="match status" value="1"/>
</dbReference>
<dbReference type="PANTHER" id="PTHR11451">
    <property type="entry name" value="THREONINE-TRNA LIGASE"/>
    <property type="match status" value="1"/>
</dbReference>
<dbReference type="CDD" id="cd00771">
    <property type="entry name" value="ThrRS_core"/>
    <property type="match status" value="1"/>
</dbReference>
<dbReference type="SMART" id="SM00863">
    <property type="entry name" value="tRNA_SAD"/>
    <property type="match status" value="1"/>
</dbReference>
<evidence type="ECO:0000313" key="14">
    <source>
        <dbReference type="EMBL" id="OGF20927.1"/>
    </source>
</evidence>
<dbReference type="SUPFAM" id="SSF52954">
    <property type="entry name" value="Class II aaRS ABD-related"/>
    <property type="match status" value="1"/>
</dbReference>
<evidence type="ECO:0000256" key="1">
    <source>
        <dbReference type="ARBA" id="ARBA00008226"/>
    </source>
</evidence>
<comment type="caution">
    <text evidence="12">Lacks conserved residue(s) required for the propagation of feature annotation.</text>
</comment>
<dbReference type="PRINTS" id="PR01047">
    <property type="entry name" value="TRNASYNTHTHR"/>
</dbReference>
<keyword evidence="10 12" id="KW-0030">Aminoacyl-tRNA synthetase</keyword>
<comment type="similarity">
    <text evidence="1 12">Belongs to the class-II aminoacyl-tRNA synthetase family.</text>
</comment>
<dbReference type="InterPro" id="IPR047246">
    <property type="entry name" value="ThrRS_anticodon"/>
</dbReference>
<evidence type="ECO:0000256" key="3">
    <source>
        <dbReference type="ARBA" id="ARBA00022598"/>
    </source>
</evidence>
<evidence type="ECO:0000259" key="13">
    <source>
        <dbReference type="PROSITE" id="PS50862"/>
    </source>
</evidence>
<keyword evidence="7 12" id="KW-0067">ATP-binding</keyword>
<evidence type="ECO:0000256" key="10">
    <source>
        <dbReference type="ARBA" id="ARBA00023146"/>
    </source>
</evidence>
<keyword evidence="4 12" id="KW-0479">Metal-binding</keyword>
<sequence length="597" mass="69902">MEEQKIKNIRHSLSHLMTMAVLEIYPDAGLGVGPTIDDGFYQDYDLPETINQDILLKLEKRIKQMIKENIKFEQHSMGFDEALKLYKNDPYKTELINDLKITGEKEVSFYRSDKFDNLCKGPHVESTKEINPNAFKLDRIAGAYWRGDEKNKMLTRIYGIAFGSKEELDEYLMVREEAKKRDHRKIGRELDLFHIDEEVGLGLVLWHPKGALLWRIMEDFWYQEHLKADYDLVRSPHIGNRKLWEKSGHWGFYNASMYPPLEAGQSLEEAQDNKKAENSEQYLLKPMNCPFHVKIYNSNAHSYRDLPYRWAETGTVYRFEKTGELSGLTRVRGFTQDDAHIICRKEQVEKELKRVIDFILFIYKSFGFEKGTVNVYLSLRDPENKKKYAGDDAGWDFTEEVLRKVAKEKKLNFKEELGEAAFYGPKLDFKVKDGLGREWQCSTLQFDFNLPQRFEMKFVNEKGEEEQPYMLHRALMGSFERFIGLLIEHYAGAFPVWLSPTQVEIIPVSTKHIKPALKLAKDLREEGVRVHVDEANETVGYKIRKAEKQKAPYMLVIGDREAKGKKLSVRERGKKDNTEMSLKKFIETIKEEIKKRK</sequence>
<dbReference type="Gene3D" id="3.30.54.20">
    <property type="match status" value="1"/>
</dbReference>
<dbReference type="Gene3D" id="3.30.980.10">
    <property type="entry name" value="Threonyl-trna Synthetase, Chain A, domain 2"/>
    <property type="match status" value="1"/>
</dbReference>
<dbReference type="InterPro" id="IPR018163">
    <property type="entry name" value="Thr/Ala-tRNA-synth_IIc_edit"/>
</dbReference>
<dbReference type="PROSITE" id="PS50862">
    <property type="entry name" value="AA_TRNA_LIGASE_II"/>
    <property type="match status" value="1"/>
</dbReference>
<dbReference type="GO" id="GO:0046872">
    <property type="term" value="F:metal ion binding"/>
    <property type="evidence" value="ECO:0007669"/>
    <property type="project" value="UniProtKB-KW"/>
</dbReference>
<dbReference type="EMBL" id="MFGA01000018">
    <property type="protein sequence ID" value="OGF20927.1"/>
    <property type="molecule type" value="Genomic_DNA"/>
</dbReference>
<dbReference type="InterPro" id="IPR002320">
    <property type="entry name" value="Thr-tRNA-ligase_IIa"/>
</dbReference>
<evidence type="ECO:0000256" key="11">
    <source>
        <dbReference type="ARBA" id="ARBA00049515"/>
    </source>
</evidence>
<comment type="catalytic activity">
    <reaction evidence="11 12">
        <text>tRNA(Thr) + L-threonine + ATP = L-threonyl-tRNA(Thr) + AMP + diphosphate + H(+)</text>
        <dbReference type="Rhea" id="RHEA:24624"/>
        <dbReference type="Rhea" id="RHEA-COMP:9670"/>
        <dbReference type="Rhea" id="RHEA-COMP:9704"/>
        <dbReference type="ChEBI" id="CHEBI:15378"/>
        <dbReference type="ChEBI" id="CHEBI:30616"/>
        <dbReference type="ChEBI" id="CHEBI:33019"/>
        <dbReference type="ChEBI" id="CHEBI:57926"/>
        <dbReference type="ChEBI" id="CHEBI:78442"/>
        <dbReference type="ChEBI" id="CHEBI:78534"/>
        <dbReference type="ChEBI" id="CHEBI:456215"/>
        <dbReference type="EC" id="6.1.1.3"/>
    </reaction>
</comment>
<dbReference type="Gene3D" id="3.40.50.800">
    <property type="entry name" value="Anticodon-binding domain"/>
    <property type="match status" value="1"/>
</dbReference>
<feature type="domain" description="Aminoacyl-transfer RNA synthetases class-II family profile" evidence="13">
    <location>
        <begin position="182"/>
        <end position="495"/>
    </location>
</feature>
<dbReference type="InterPro" id="IPR045864">
    <property type="entry name" value="aa-tRNA-synth_II/BPL/LPL"/>
</dbReference>
<dbReference type="FunFam" id="3.40.50.800:FF:000001">
    <property type="entry name" value="Threonine--tRNA ligase"/>
    <property type="match status" value="1"/>
</dbReference>
<comment type="cofactor">
    <cofactor evidence="12">
        <name>Zn(2+)</name>
        <dbReference type="ChEBI" id="CHEBI:29105"/>
    </cofactor>
    <text evidence="12">Binds 1 zinc ion per subunit.</text>
</comment>
<keyword evidence="2 12" id="KW-0820">tRNA-binding</keyword>
<dbReference type="CDD" id="cd00860">
    <property type="entry name" value="ThrRS_anticodon"/>
    <property type="match status" value="1"/>
</dbReference>
<dbReference type="InterPro" id="IPR036621">
    <property type="entry name" value="Anticodon-bd_dom_sf"/>
</dbReference>
<evidence type="ECO:0000313" key="15">
    <source>
        <dbReference type="Proteomes" id="UP000177407"/>
    </source>
</evidence>
<keyword evidence="5 12" id="KW-0547">Nucleotide-binding</keyword>
<dbReference type="InterPro" id="IPR004154">
    <property type="entry name" value="Anticodon-bd"/>
</dbReference>
<dbReference type="GO" id="GO:0006435">
    <property type="term" value="P:threonyl-tRNA aminoacylation"/>
    <property type="evidence" value="ECO:0007669"/>
    <property type="project" value="UniProtKB-UniRule"/>
</dbReference>
<evidence type="ECO:0000256" key="12">
    <source>
        <dbReference type="HAMAP-Rule" id="MF_00184"/>
    </source>
</evidence>
<dbReference type="GO" id="GO:0005737">
    <property type="term" value="C:cytoplasm"/>
    <property type="evidence" value="ECO:0007669"/>
    <property type="project" value="UniProtKB-SubCell"/>
</dbReference>
<dbReference type="HAMAP" id="MF_00184">
    <property type="entry name" value="Thr_tRNA_synth"/>
    <property type="match status" value="1"/>
</dbReference>
<dbReference type="InterPro" id="IPR012947">
    <property type="entry name" value="tRNA_SAD"/>
</dbReference>
<evidence type="ECO:0000256" key="5">
    <source>
        <dbReference type="ARBA" id="ARBA00022741"/>
    </source>
</evidence>
<organism evidence="14 15">
    <name type="scientific">Candidatus Falkowbacteria bacterium RIFOXYA2_FULL_38_12</name>
    <dbReference type="NCBI Taxonomy" id="1797993"/>
    <lineage>
        <taxon>Bacteria</taxon>
        <taxon>Candidatus Falkowiibacteriota</taxon>
    </lineage>
</organism>
<dbReference type="InterPro" id="IPR002314">
    <property type="entry name" value="aa-tRNA-synt_IIb"/>
</dbReference>